<accession>A0ABN7WTB1</accession>
<proteinExistence type="predicted"/>
<evidence type="ECO:0000313" key="1">
    <source>
        <dbReference type="EMBL" id="CAG8840324.1"/>
    </source>
</evidence>
<feature type="non-terminal residue" evidence="1">
    <location>
        <position position="1"/>
    </location>
</feature>
<dbReference type="Proteomes" id="UP000789901">
    <property type="component" value="Unassembled WGS sequence"/>
</dbReference>
<comment type="caution">
    <text evidence="1">The sequence shown here is derived from an EMBL/GenBank/DDBJ whole genome shotgun (WGS) entry which is preliminary data.</text>
</comment>
<keyword evidence="2" id="KW-1185">Reference proteome</keyword>
<sequence length="97" mass="11098">LEEHLALDCSTQNKDVIDFYTQIIANRQGHGQAVSQKNIPKSTKLTPQHKCNINSALIKAFIVCNISFYIISNSYFVDALREFWPEYQPPSRQLLAN</sequence>
<name>A0ABN7WTB1_GIGMA</name>
<dbReference type="EMBL" id="CAJVQB010062569">
    <property type="protein sequence ID" value="CAG8840324.1"/>
    <property type="molecule type" value="Genomic_DNA"/>
</dbReference>
<organism evidence="1 2">
    <name type="scientific">Gigaspora margarita</name>
    <dbReference type="NCBI Taxonomy" id="4874"/>
    <lineage>
        <taxon>Eukaryota</taxon>
        <taxon>Fungi</taxon>
        <taxon>Fungi incertae sedis</taxon>
        <taxon>Mucoromycota</taxon>
        <taxon>Glomeromycotina</taxon>
        <taxon>Glomeromycetes</taxon>
        <taxon>Diversisporales</taxon>
        <taxon>Gigasporaceae</taxon>
        <taxon>Gigaspora</taxon>
    </lineage>
</organism>
<reference evidence="1 2" key="1">
    <citation type="submission" date="2021-06" db="EMBL/GenBank/DDBJ databases">
        <authorList>
            <person name="Kallberg Y."/>
            <person name="Tangrot J."/>
            <person name="Rosling A."/>
        </authorList>
    </citation>
    <scope>NUCLEOTIDE SEQUENCE [LARGE SCALE GENOMIC DNA]</scope>
    <source>
        <strain evidence="1 2">120-4 pot B 10/14</strain>
    </source>
</reference>
<protein>
    <submittedName>
        <fullName evidence="1">24263_t:CDS:1</fullName>
    </submittedName>
</protein>
<evidence type="ECO:0000313" key="2">
    <source>
        <dbReference type="Proteomes" id="UP000789901"/>
    </source>
</evidence>
<gene>
    <name evidence="1" type="ORF">GMARGA_LOCUS34859</name>
</gene>